<proteinExistence type="predicted"/>
<dbReference type="HOGENOM" id="CLU_716049_0_0_1"/>
<gene>
    <name evidence="2" type="ORF">M422DRAFT_274841</name>
</gene>
<accession>A0A0C9TR97</accession>
<protein>
    <submittedName>
        <fullName evidence="2">Uncharacterized protein</fullName>
    </submittedName>
</protein>
<keyword evidence="3" id="KW-1185">Reference proteome</keyword>
<reference evidence="2 3" key="1">
    <citation type="submission" date="2014-06" db="EMBL/GenBank/DDBJ databases">
        <title>Evolutionary Origins and Diversification of the Mycorrhizal Mutualists.</title>
        <authorList>
            <consortium name="DOE Joint Genome Institute"/>
            <consortium name="Mycorrhizal Genomics Consortium"/>
            <person name="Kohler A."/>
            <person name="Kuo A."/>
            <person name="Nagy L.G."/>
            <person name="Floudas D."/>
            <person name="Copeland A."/>
            <person name="Barry K.W."/>
            <person name="Cichocki N."/>
            <person name="Veneault-Fourrey C."/>
            <person name="LaButti K."/>
            <person name="Lindquist E.A."/>
            <person name="Lipzen A."/>
            <person name="Lundell T."/>
            <person name="Morin E."/>
            <person name="Murat C."/>
            <person name="Riley R."/>
            <person name="Ohm R."/>
            <person name="Sun H."/>
            <person name="Tunlid A."/>
            <person name="Henrissat B."/>
            <person name="Grigoriev I.V."/>
            <person name="Hibbett D.S."/>
            <person name="Martin F."/>
        </authorList>
    </citation>
    <scope>NUCLEOTIDE SEQUENCE [LARGE SCALE GENOMIC DNA]</scope>
    <source>
        <strain evidence="2 3">SS14</strain>
    </source>
</reference>
<sequence length="386" mass="43033">MGPDYFTTSDYSSTDVIDRNGLKALHTHLESRVARSPAETTSLLQNFYSVIPVLHKSFPLDSDKVLLGGVYAWYLPCPTCQRCSVPYHFTSSSKDVKLVAGFASNDHNVGDWKLSTVSSEVWSSLKQSDKGIQLSFTESQTTENAYTRGDRNQSEHDSENENAVLVRLFSYNNIPRPIPILYAPVRIVGVSFEGFTGGRKDIRLITRFYFEKTSGSVTPYDGGVLGDRAVVMQRRLLPRGSFVGESKNEDCVDFTLHCQCMSAERAWGWVCGGNGSGCTEDRNKCSGYNQVTWIGEEENVPSTMIAPKENPTLFTPPSAVRIDSPELDKAIVNANSFANPSEKRTTNTTRKHHTSLTSSKRKNGHKMTHISRTSSQLTSCQYRRRP</sequence>
<evidence type="ECO:0000313" key="2">
    <source>
        <dbReference type="EMBL" id="KIJ24399.1"/>
    </source>
</evidence>
<evidence type="ECO:0000256" key="1">
    <source>
        <dbReference type="SAM" id="MobiDB-lite"/>
    </source>
</evidence>
<dbReference type="Proteomes" id="UP000054279">
    <property type="component" value="Unassembled WGS sequence"/>
</dbReference>
<evidence type="ECO:0000313" key="3">
    <source>
        <dbReference type="Proteomes" id="UP000054279"/>
    </source>
</evidence>
<feature type="compositionally biased region" description="Basic residues" evidence="1">
    <location>
        <begin position="349"/>
        <end position="369"/>
    </location>
</feature>
<organism evidence="2 3">
    <name type="scientific">Sphaerobolus stellatus (strain SS14)</name>
    <dbReference type="NCBI Taxonomy" id="990650"/>
    <lineage>
        <taxon>Eukaryota</taxon>
        <taxon>Fungi</taxon>
        <taxon>Dikarya</taxon>
        <taxon>Basidiomycota</taxon>
        <taxon>Agaricomycotina</taxon>
        <taxon>Agaricomycetes</taxon>
        <taxon>Phallomycetidae</taxon>
        <taxon>Geastrales</taxon>
        <taxon>Sphaerobolaceae</taxon>
        <taxon>Sphaerobolus</taxon>
    </lineage>
</organism>
<feature type="region of interest" description="Disordered" evidence="1">
    <location>
        <begin position="336"/>
        <end position="386"/>
    </location>
</feature>
<name>A0A0C9TR97_SPHS4</name>
<feature type="compositionally biased region" description="Polar residues" evidence="1">
    <location>
        <begin position="370"/>
        <end position="386"/>
    </location>
</feature>
<dbReference type="EMBL" id="KN837494">
    <property type="protein sequence ID" value="KIJ24399.1"/>
    <property type="molecule type" value="Genomic_DNA"/>
</dbReference>
<dbReference type="AlphaFoldDB" id="A0A0C9TR97"/>